<dbReference type="EMBL" id="JAEUBD010001164">
    <property type="protein sequence ID" value="KAH3666357.1"/>
    <property type="molecule type" value="Genomic_DNA"/>
</dbReference>
<feature type="non-terminal residue" evidence="8">
    <location>
        <position position="74"/>
    </location>
</feature>
<keyword evidence="4" id="KW-0223">Dioxygenase</keyword>
<evidence type="ECO:0000256" key="2">
    <source>
        <dbReference type="ARBA" id="ARBA00005896"/>
    </source>
</evidence>
<evidence type="ECO:0000256" key="5">
    <source>
        <dbReference type="ARBA" id="ARBA00023002"/>
    </source>
</evidence>
<evidence type="ECO:0000256" key="1">
    <source>
        <dbReference type="ARBA" id="ARBA00001954"/>
    </source>
</evidence>
<evidence type="ECO:0000256" key="3">
    <source>
        <dbReference type="ARBA" id="ARBA00022723"/>
    </source>
</evidence>
<evidence type="ECO:0000259" key="7">
    <source>
        <dbReference type="Pfam" id="PF02668"/>
    </source>
</evidence>
<dbReference type="InterPro" id="IPR042098">
    <property type="entry name" value="TauD-like_sf"/>
</dbReference>
<evidence type="ECO:0000313" key="8">
    <source>
        <dbReference type="EMBL" id="KAH3666357.1"/>
    </source>
</evidence>
<comment type="similarity">
    <text evidence="2">Belongs to the TfdA dioxygenase family.</text>
</comment>
<dbReference type="PANTHER" id="PTHR30468:SF9">
    <property type="entry name" value="ALPHA-KETOGLUTARATE-DEPENDENT TAURINE DIOXYGENASE (AFU_ORTHOLOGUE AFUA_3G01010)"/>
    <property type="match status" value="1"/>
</dbReference>
<dbReference type="Gene3D" id="3.60.130.10">
    <property type="entry name" value="Clavaminate synthase-like"/>
    <property type="match status" value="1"/>
</dbReference>
<dbReference type="InterPro" id="IPR051323">
    <property type="entry name" value="AtsK-like"/>
</dbReference>
<name>A0A9P8P7P4_9ASCO</name>
<dbReference type="GO" id="GO:0046872">
    <property type="term" value="F:metal ion binding"/>
    <property type="evidence" value="ECO:0007669"/>
    <property type="project" value="UniProtKB-KW"/>
</dbReference>
<dbReference type="GO" id="GO:0016706">
    <property type="term" value="F:2-oxoglutarate-dependent dioxygenase activity"/>
    <property type="evidence" value="ECO:0007669"/>
    <property type="project" value="TreeGrafter"/>
</dbReference>
<gene>
    <name evidence="8" type="ORF">OGATHE_003262</name>
</gene>
<dbReference type="Pfam" id="PF02668">
    <property type="entry name" value="TauD"/>
    <property type="match status" value="1"/>
</dbReference>
<dbReference type="InterPro" id="IPR003819">
    <property type="entry name" value="TauD/TfdA-like"/>
</dbReference>
<reference evidence="8" key="1">
    <citation type="journal article" date="2021" name="Open Biol.">
        <title>Shared evolutionary footprints suggest mitochondrial oxidative damage underlies multiple complex I losses in fungi.</title>
        <authorList>
            <person name="Schikora-Tamarit M.A."/>
            <person name="Marcet-Houben M."/>
            <person name="Nosek J."/>
            <person name="Gabaldon T."/>
        </authorList>
    </citation>
    <scope>NUCLEOTIDE SEQUENCE</scope>
    <source>
        <strain evidence="8">NCAIM Y.01608</strain>
    </source>
</reference>
<keyword evidence="3" id="KW-0479">Metal-binding</keyword>
<comment type="cofactor">
    <cofactor evidence="1">
        <name>Fe(2+)</name>
        <dbReference type="ChEBI" id="CHEBI:29033"/>
    </cofactor>
</comment>
<feature type="domain" description="TauD/TfdA-like" evidence="7">
    <location>
        <begin position="1"/>
        <end position="62"/>
    </location>
</feature>
<dbReference type="PANTHER" id="PTHR30468">
    <property type="entry name" value="ALPHA-KETOGLUTARATE-DEPENDENT SULFONATE DIOXYGENASE"/>
    <property type="match status" value="1"/>
</dbReference>
<reference evidence="8" key="2">
    <citation type="submission" date="2021-01" db="EMBL/GenBank/DDBJ databases">
        <authorList>
            <person name="Schikora-Tamarit M.A."/>
        </authorList>
    </citation>
    <scope>NUCLEOTIDE SEQUENCE</scope>
    <source>
        <strain evidence="8">NCAIM Y.01608</strain>
    </source>
</reference>
<comment type="caution">
    <text evidence="8">The sequence shown here is derived from an EMBL/GenBank/DDBJ whole genome shotgun (WGS) entry which is preliminary data.</text>
</comment>
<dbReference type="SUPFAM" id="SSF51197">
    <property type="entry name" value="Clavaminate synthase-like"/>
    <property type="match status" value="1"/>
</dbReference>
<dbReference type="AlphaFoldDB" id="A0A9P8P7P4"/>
<accession>A0A9P8P7P4</accession>
<sequence>KSLYVNRGHTTAIEGLEPEESKIILNYLFDVYEKSLDIQVRFRWTSGSSALWDNRVSQHSNVHDLVDEKGNAGN</sequence>
<feature type="non-terminal residue" evidence="8">
    <location>
        <position position="1"/>
    </location>
</feature>
<organism evidence="8 9">
    <name type="scientific">Ogataea polymorpha</name>
    <dbReference type="NCBI Taxonomy" id="460523"/>
    <lineage>
        <taxon>Eukaryota</taxon>
        <taxon>Fungi</taxon>
        <taxon>Dikarya</taxon>
        <taxon>Ascomycota</taxon>
        <taxon>Saccharomycotina</taxon>
        <taxon>Pichiomycetes</taxon>
        <taxon>Pichiales</taxon>
        <taxon>Pichiaceae</taxon>
        <taxon>Ogataea</taxon>
    </lineage>
</organism>
<keyword evidence="5" id="KW-0560">Oxidoreductase</keyword>
<proteinExistence type="inferred from homology"/>
<evidence type="ECO:0000256" key="6">
    <source>
        <dbReference type="ARBA" id="ARBA00023004"/>
    </source>
</evidence>
<dbReference type="GO" id="GO:0005737">
    <property type="term" value="C:cytoplasm"/>
    <property type="evidence" value="ECO:0007669"/>
    <property type="project" value="TreeGrafter"/>
</dbReference>
<dbReference type="Proteomes" id="UP000788993">
    <property type="component" value="Unassembled WGS sequence"/>
</dbReference>
<protein>
    <recommendedName>
        <fullName evidence="7">TauD/TfdA-like domain-containing protein</fullName>
    </recommendedName>
</protein>
<keyword evidence="9" id="KW-1185">Reference proteome</keyword>
<evidence type="ECO:0000256" key="4">
    <source>
        <dbReference type="ARBA" id="ARBA00022964"/>
    </source>
</evidence>
<evidence type="ECO:0000313" key="9">
    <source>
        <dbReference type="Proteomes" id="UP000788993"/>
    </source>
</evidence>
<keyword evidence="6" id="KW-0408">Iron</keyword>